<dbReference type="GeneID" id="79852761"/>
<dbReference type="Pfam" id="PF00144">
    <property type="entry name" value="Beta-lactamase"/>
    <property type="match status" value="1"/>
</dbReference>
<dbReference type="PANTHER" id="PTHR46825">
    <property type="entry name" value="D-ALANYL-D-ALANINE-CARBOXYPEPTIDASE/ENDOPEPTIDASE AMPH"/>
    <property type="match status" value="1"/>
</dbReference>
<accession>A0A540R7K1</accession>
<dbReference type="InterPro" id="IPR001466">
    <property type="entry name" value="Beta-lactam-related"/>
</dbReference>
<dbReference type="SUPFAM" id="SSF56601">
    <property type="entry name" value="beta-lactamase/transpeptidase-like"/>
    <property type="match status" value="1"/>
</dbReference>
<proteinExistence type="predicted"/>
<gene>
    <name evidence="2" type="ORF">EJK80_05320</name>
</gene>
<dbReference type="Proteomes" id="UP000318080">
    <property type="component" value="Unassembled WGS sequence"/>
</dbReference>
<keyword evidence="3" id="KW-1185">Reference proteome</keyword>
<dbReference type="PANTHER" id="PTHR46825:SF9">
    <property type="entry name" value="BETA-LACTAMASE-RELATED DOMAIN-CONTAINING PROTEIN"/>
    <property type="match status" value="1"/>
</dbReference>
<comment type="caution">
    <text evidence="2">The sequence shown here is derived from an EMBL/GenBank/DDBJ whole genome shotgun (WGS) entry which is preliminary data.</text>
</comment>
<dbReference type="InterPro" id="IPR050491">
    <property type="entry name" value="AmpC-like"/>
</dbReference>
<dbReference type="AlphaFoldDB" id="A0A540R7K1"/>
<dbReference type="STRING" id="1686286.GCA_900092335_01541"/>
<protein>
    <submittedName>
        <fullName evidence="2">Beta-lactamase family protein</fullName>
    </submittedName>
</protein>
<evidence type="ECO:0000313" key="2">
    <source>
        <dbReference type="EMBL" id="TQE43688.1"/>
    </source>
</evidence>
<sequence length="328" mass="35064">MNKRIIASVVAAVFVAAVLISSGPRGIATESRRTGTLDLTSHAERGHHQLAAFVLTDGTPEFGGLGADEHTEVEIGSVTKMFTVEITQQLIEEGVLSRDTRVGEVLDLGDSPAADITVKELATHTSGLPRLANPDFFRSLVTMVRNGNPYAGETTEDILDAARTAKLENRGTEQYSNFGYALLGALLAEKTGTPYEELVRTRIFEPAGMTESYVALPGTVPADAPRGLAPNGRTAAAWELDGDAPAGGIRSTAADMAKFAAWMCDHGHFDLGWEKEDNSDGTYWHNGGTGGYSTMLIIQPEQHRAAYASNDGMTGVEDLARALFKEHA</sequence>
<name>A0A540R7K1_9CORY</name>
<dbReference type="Gene3D" id="3.40.710.10">
    <property type="entry name" value="DD-peptidase/beta-lactamase superfamily"/>
    <property type="match status" value="1"/>
</dbReference>
<reference evidence="2 3" key="1">
    <citation type="submission" date="2019-06" db="EMBL/GenBank/DDBJ databases">
        <title>Draft genome of C. phoceense Strain 272.</title>
        <authorList>
            <person name="Pacheco L.G.C."/>
            <person name="Barberis C.M."/>
            <person name="Almuzara M.N."/>
            <person name="Traglia G.M."/>
            <person name="Santos C.S."/>
            <person name="Rocha D.J.P.G."/>
            <person name="Aguiar E.R.G.R."/>
            <person name="Vay C.A."/>
        </authorList>
    </citation>
    <scope>NUCLEOTIDE SEQUENCE [LARGE SCALE GENOMIC DNA]</scope>
    <source>
        <strain evidence="2 3">272</strain>
    </source>
</reference>
<organism evidence="2 3">
    <name type="scientific">Corynebacterium phoceense</name>
    <dbReference type="NCBI Taxonomy" id="1686286"/>
    <lineage>
        <taxon>Bacteria</taxon>
        <taxon>Bacillati</taxon>
        <taxon>Actinomycetota</taxon>
        <taxon>Actinomycetes</taxon>
        <taxon>Mycobacteriales</taxon>
        <taxon>Corynebacteriaceae</taxon>
        <taxon>Corynebacterium</taxon>
    </lineage>
</organism>
<feature type="domain" description="Beta-lactamase-related" evidence="1">
    <location>
        <begin position="46"/>
        <end position="260"/>
    </location>
</feature>
<dbReference type="InterPro" id="IPR012338">
    <property type="entry name" value="Beta-lactam/transpept-like"/>
</dbReference>
<dbReference type="EMBL" id="VHIR01000006">
    <property type="protein sequence ID" value="TQE43688.1"/>
    <property type="molecule type" value="Genomic_DNA"/>
</dbReference>
<dbReference type="RefSeq" id="WP_068801682.1">
    <property type="nucleotide sequence ID" value="NZ_JADPQA010000002.1"/>
</dbReference>
<evidence type="ECO:0000313" key="3">
    <source>
        <dbReference type="Proteomes" id="UP000318080"/>
    </source>
</evidence>
<evidence type="ECO:0000259" key="1">
    <source>
        <dbReference type="Pfam" id="PF00144"/>
    </source>
</evidence>